<evidence type="ECO:0000259" key="4">
    <source>
        <dbReference type="PROSITE" id="PS51781"/>
    </source>
</evidence>
<dbReference type="GO" id="GO:0008745">
    <property type="term" value="F:N-acetylmuramoyl-L-alanine amidase activity"/>
    <property type="evidence" value="ECO:0007669"/>
    <property type="project" value="InterPro"/>
</dbReference>
<dbReference type="GO" id="GO:0071555">
    <property type="term" value="P:cell wall organization"/>
    <property type="evidence" value="ECO:0007669"/>
    <property type="project" value="UniProtKB-KW"/>
</dbReference>
<dbReference type="Pfam" id="PF01520">
    <property type="entry name" value="Amidase_3"/>
    <property type="match status" value="1"/>
</dbReference>
<keyword evidence="2" id="KW-0961">Cell wall biogenesis/degradation</keyword>
<dbReference type="GO" id="GO:0009253">
    <property type="term" value="P:peptidoglycan catabolic process"/>
    <property type="evidence" value="ECO:0007669"/>
    <property type="project" value="InterPro"/>
</dbReference>
<evidence type="ECO:0000313" key="5">
    <source>
        <dbReference type="EMBL" id="PNL92319.1"/>
    </source>
</evidence>
<feature type="domain" description="SH3b" evidence="4">
    <location>
        <begin position="37"/>
        <end position="102"/>
    </location>
</feature>
<dbReference type="Pfam" id="PF08239">
    <property type="entry name" value="SH3_3"/>
    <property type="match status" value="2"/>
</dbReference>
<proteinExistence type="predicted"/>
<name>A0A2J9PPN3_9LACT</name>
<evidence type="ECO:0000256" key="1">
    <source>
        <dbReference type="ARBA" id="ARBA00022801"/>
    </source>
</evidence>
<organism evidence="5 6">
    <name type="scientific">Aerococcus viridans</name>
    <dbReference type="NCBI Taxonomy" id="1377"/>
    <lineage>
        <taxon>Bacteria</taxon>
        <taxon>Bacillati</taxon>
        <taxon>Bacillota</taxon>
        <taxon>Bacilli</taxon>
        <taxon>Lactobacillales</taxon>
        <taxon>Aerococcaceae</taxon>
        <taxon>Aerococcus</taxon>
    </lineage>
</organism>
<accession>A0A2J9PPN3</accession>
<keyword evidence="3" id="KW-1133">Transmembrane helix</keyword>
<dbReference type="InterPro" id="IPR002508">
    <property type="entry name" value="MurNAc-LAA_cat"/>
</dbReference>
<dbReference type="EMBL" id="NBTM02000001">
    <property type="protein sequence ID" value="PNL92319.1"/>
    <property type="molecule type" value="Genomic_DNA"/>
</dbReference>
<dbReference type="Gene3D" id="3.40.630.40">
    <property type="entry name" value="Zn-dependent exopeptidases"/>
    <property type="match status" value="1"/>
</dbReference>
<comment type="caution">
    <text evidence="5">The sequence shown here is derived from an EMBL/GenBank/DDBJ whole genome shotgun (WGS) entry which is preliminary data.</text>
</comment>
<evidence type="ECO:0000256" key="2">
    <source>
        <dbReference type="ARBA" id="ARBA00023316"/>
    </source>
</evidence>
<keyword evidence="1" id="KW-0378">Hydrolase</keyword>
<dbReference type="SMART" id="SM00287">
    <property type="entry name" value="SH3b"/>
    <property type="match status" value="3"/>
</dbReference>
<dbReference type="Gene3D" id="2.30.30.40">
    <property type="entry name" value="SH3 Domains"/>
    <property type="match status" value="3"/>
</dbReference>
<dbReference type="InterPro" id="IPR003646">
    <property type="entry name" value="SH3-like_bac-type"/>
</dbReference>
<evidence type="ECO:0000313" key="6">
    <source>
        <dbReference type="Proteomes" id="UP000192813"/>
    </source>
</evidence>
<evidence type="ECO:0000256" key="3">
    <source>
        <dbReference type="SAM" id="Phobius"/>
    </source>
</evidence>
<dbReference type="PANTHER" id="PTHR30404:SF7">
    <property type="entry name" value="CELL WALL AMIDASE LYTH-RELATED"/>
    <property type="match status" value="1"/>
</dbReference>
<gene>
    <name evidence="5" type="ORF">A6J77_008775</name>
</gene>
<dbReference type="CDD" id="cd02696">
    <property type="entry name" value="MurNAc-LAA"/>
    <property type="match status" value="1"/>
</dbReference>
<dbReference type="PANTHER" id="PTHR30404">
    <property type="entry name" value="N-ACETYLMURAMOYL-L-ALANINE AMIDASE"/>
    <property type="match status" value="1"/>
</dbReference>
<keyword evidence="3" id="KW-0812">Transmembrane</keyword>
<reference evidence="6" key="1">
    <citation type="submission" date="2017-12" db="EMBL/GenBank/DDBJ databases">
        <title>FDA dAtabase for Regulatory Grade micrObial Sequences (FDA-ARGOS): Supporting development and validation of Infectious Disease Dx tests.</title>
        <authorList>
            <person name="Hoffmann M."/>
            <person name="Allard M."/>
            <person name="Evans P."/>
            <person name="Brown E."/>
            <person name="Tallon L."/>
            <person name="Sadzewicz L."/>
            <person name="Sengamalay N."/>
            <person name="Ott S."/>
            <person name="Godinez A."/>
            <person name="Nagaraj S."/>
            <person name="Vavikolanu K."/>
            <person name="Aluvathingal J."/>
            <person name="Nadendla S."/>
            <person name="Sichtig H."/>
        </authorList>
    </citation>
    <scope>NUCLEOTIDE SEQUENCE [LARGE SCALE GENOMIC DNA]</scope>
    <source>
        <strain evidence="6">FDAARGOS_249</strain>
    </source>
</reference>
<dbReference type="AlphaFoldDB" id="A0A2J9PPN3"/>
<dbReference type="InterPro" id="IPR050695">
    <property type="entry name" value="N-acetylmuramoyl_amidase_3"/>
</dbReference>
<dbReference type="PROSITE" id="PS51781">
    <property type="entry name" value="SH3B"/>
    <property type="match status" value="1"/>
</dbReference>
<dbReference type="RefSeq" id="WP_083070074.1">
    <property type="nucleotide sequence ID" value="NZ_CBCPHS010000022.1"/>
</dbReference>
<feature type="transmembrane region" description="Helical" evidence="3">
    <location>
        <begin position="16"/>
        <end position="35"/>
    </location>
</feature>
<keyword evidence="3" id="KW-0472">Membrane</keyword>
<dbReference type="InterPro" id="IPR017293">
    <property type="entry name" value="N-acetylmuramoyl-L-ala_amidase"/>
</dbReference>
<dbReference type="SMART" id="SM00646">
    <property type="entry name" value="Ami_3"/>
    <property type="match status" value="1"/>
</dbReference>
<dbReference type="GO" id="GO:0030288">
    <property type="term" value="C:outer membrane-bounded periplasmic space"/>
    <property type="evidence" value="ECO:0007669"/>
    <property type="project" value="TreeGrafter"/>
</dbReference>
<protein>
    <submittedName>
        <fullName evidence="5">N-acetylmuramoyl-L-alanine amidase</fullName>
    </submittedName>
</protein>
<dbReference type="PIRSF" id="PIRSF037846">
    <property type="entry name" value="Autolysin_YrvJ_prd"/>
    <property type="match status" value="1"/>
</dbReference>
<dbReference type="Proteomes" id="UP000192813">
    <property type="component" value="Unassembled WGS sequence"/>
</dbReference>
<sequence length="451" mass="50088">MTDHSENHFQQNKVVYLLYLIFVTGIVGFSSLQLYQYNKASYKELSTNVVNLREGPGITYDIKDQLDGSNPYRILRQENNWYYVLLDNNEVGWIPTWLADNQDIDSSDFIATTLVDDIQIYEENTEDATVLTSAEKNSKYQILHQADGWAQIQLSGEIGWVKQTGIDVTPGTIAYDEHTEITEEEQSTYDVFLSDYDFTVKATADGVNIRSEANKDSEILAKGALNEQFAYLGQENEYYHVRSVDGTEGYIVNWLSESDSTAMADKAKAAEATSTLAGRTIVLDPGHGGIDPGAVTDGLYEKEVTLQTALTVKEKLEAAGVNVILTRDDDSDVALADIPYTANQADADLLISFHYDAIESTGASGTTAYYYGDDSIPVAQEIQAQLMEQLPLESNGVKFGDFQVIRELAGEGVLLELGYMSTPSDVAIFSQEEYWNQVADAIYNALVIYYQ</sequence>
<dbReference type="SUPFAM" id="SSF53187">
    <property type="entry name" value="Zn-dependent exopeptidases"/>
    <property type="match status" value="1"/>
</dbReference>